<dbReference type="InterPro" id="IPR036640">
    <property type="entry name" value="ABC1_TM_sf"/>
</dbReference>
<evidence type="ECO:0000256" key="6">
    <source>
        <dbReference type="ARBA" id="ARBA00022989"/>
    </source>
</evidence>
<organism evidence="12">
    <name type="scientific">Caldilineaceae bacterium SB0661_bin_32</name>
    <dbReference type="NCBI Taxonomy" id="2605255"/>
    <lineage>
        <taxon>Bacteria</taxon>
        <taxon>Bacillati</taxon>
        <taxon>Chloroflexota</taxon>
        <taxon>Caldilineae</taxon>
        <taxon>Caldilineales</taxon>
        <taxon>Caldilineaceae</taxon>
    </lineage>
</organism>
<feature type="region of interest" description="Disordered" evidence="8">
    <location>
        <begin position="594"/>
        <end position="627"/>
    </location>
</feature>
<dbReference type="GO" id="GO:0005524">
    <property type="term" value="F:ATP binding"/>
    <property type="evidence" value="ECO:0007669"/>
    <property type="project" value="UniProtKB-KW"/>
</dbReference>
<evidence type="ECO:0000313" key="12">
    <source>
        <dbReference type="EMBL" id="MYC97408.1"/>
    </source>
</evidence>
<dbReference type="GO" id="GO:0005886">
    <property type="term" value="C:plasma membrane"/>
    <property type="evidence" value="ECO:0007669"/>
    <property type="project" value="UniProtKB-SubCell"/>
</dbReference>
<dbReference type="InterPro" id="IPR003439">
    <property type="entry name" value="ABC_transporter-like_ATP-bd"/>
</dbReference>
<evidence type="ECO:0000256" key="8">
    <source>
        <dbReference type="SAM" id="MobiDB-lite"/>
    </source>
</evidence>
<dbReference type="FunFam" id="3.40.50.300:FF:000287">
    <property type="entry name" value="Multidrug ABC transporter ATP-binding protein"/>
    <property type="match status" value="1"/>
</dbReference>
<evidence type="ECO:0000259" key="11">
    <source>
        <dbReference type="PROSITE" id="PS50929"/>
    </source>
</evidence>
<dbReference type="InterPro" id="IPR027417">
    <property type="entry name" value="P-loop_NTPase"/>
</dbReference>
<feature type="domain" description="ABC transporter" evidence="10">
    <location>
        <begin position="347"/>
        <end position="581"/>
    </location>
</feature>
<evidence type="ECO:0000256" key="2">
    <source>
        <dbReference type="ARBA" id="ARBA00022448"/>
    </source>
</evidence>
<keyword evidence="5 12" id="KW-0067">ATP-binding</keyword>
<feature type="transmembrane region" description="Helical" evidence="9">
    <location>
        <begin position="153"/>
        <end position="186"/>
    </location>
</feature>
<evidence type="ECO:0000259" key="10">
    <source>
        <dbReference type="PROSITE" id="PS50893"/>
    </source>
</evidence>
<dbReference type="Gene3D" id="1.20.1560.10">
    <property type="entry name" value="ABC transporter type 1, transmembrane domain"/>
    <property type="match status" value="1"/>
</dbReference>
<dbReference type="PROSITE" id="PS50929">
    <property type="entry name" value="ABC_TM1F"/>
    <property type="match status" value="1"/>
</dbReference>
<feature type="compositionally biased region" description="Basic and acidic residues" evidence="8">
    <location>
        <begin position="594"/>
        <end position="611"/>
    </location>
</feature>
<dbReference type="EMBL" id="VXMH01000116">
    <property type="protein sequence ID" value="MYC97408.1"/>
    <property type="molecule type" value="Genomic_DNA"/>
</dbReference>
<dbReference type="SUPFAM" id="SSF52540">
    <property type="entry name" value="P-loop containing nucleoside triphosphate hydrolases"/>
    <property type="match status" value="1"/>
</dbReference>
<keyword evidence="2" id="KW-0813">Transport</keyword>
<dbReference type="CDD" id="cd18542">
    <property type="entry name" value="ABC_6TM_YknU_like"/>
    <property type="match status" value="1"/>
</dbReference>
<dbReference type="Gene3D" id="3.40.50.300">
    <property type="entry name" value="P-loop containing nucleotide triphosphate hydrolases"/>
    <property type="match status" value="1"/>
</dbReference>
<evidence type="ECO:0000256" key="3">
    <source>
        <dbReference type="ARBA" id="ARBA00022692"/>
    </source>
</evidence>
<dbReference type="PANTHER" id="PTHR43394:SF1">
    <property type="entry name" value="ATP-BINDING CASSETTE SUB-FAMILY B MEMBER 10, MITOCHONDRIAL"/>
    <property type="match status" value="1"/>
</dbReference>
<evidence type="ECO:0000256" key="4">
    <source>
        <dbReference type="ARBA" id="ARBA00022741"/>
    </source>
</evidence>
<dbReference type="InterPro" id="IPR003593">
    <property type="entry name" value="AAA+_ATPase"/>
</dbReference>
<dbReference type="SUPFAM" id="SSF90123">
    <property type="entry name" value="ABC transporter transmembrane region"/>
    <property type="match status" value="1"/>
</dbReference>
<comment type="subcellular location">
    <subcellularLocation>
        <location evidence="1">Cell membrane</location>
        <topology evidence="1">Multi-pass membrane protein</topology>
    </subcellularLocation>
</comment>
<evidence type="ECO:0000256" key="9">
    <source>
        <dbReference type="SAM" id="Phobius"/>
    </source>
</evidence>
<reference evidence="12" key="1">
    <citation type="submission" date="2019-09" db="EMBL/GenBank/DDBJ databases">
        <title>Characterisation of the sponge microbiome using genome-centric metagenomics.</title>
        <authorList>
            <person name="Engelberts J.P."/>
            <person name="Robbins S.J."/>
            <person name="De Goeij J.M."/>
            <person name="Aranda M."/>
            <person name="Bell S.C."/>
            <person name="Webster N.S."/>
        </authorList>
    </citation>
    <scope>NUCLEOTIDE SEQUENCE</scope>
    <source>
        <strain evidence="12">SB0661_bin_32</strain>
    </source>
</reference>
<evidence type="ECO:0000256" key="1">
    <source>
        <dbReference type="ARBA" id="ARBA00004651"/>
    </source>
</evidence>
<evidence type="ECO:0000256" key="5">
    <source>
        <dbReference type="ARBA" id="ARBA00022840"/>
    </source>
</evidence>
<name>A0A6B1DCB0_9CHLR</name>
<dbReference type="InterPro" id="IPR039421">
    <property type="entry name" value="Type_1_exporter"/>
</dbReference>
<dbReference type="PANTHER" id="PTHR43394">
    <property type="entry name" value="ATP-DEPENDENT PERMEASE MDL1, MITOCHONDRIAL"/>
    <property type="match status" value="1"/>
</dbReference>
<keyword evidence="7 9" id="KW-0472">Membrane</keyword>
<dbReference type="PROSITE" id="PS50893">
    <property type="entry name" value="ABC_TRANSPORTER_2"/>
    <property type="match status" value="1"/>
</dbReference>
<keyword evidence="3 9" id="KW-0812">Transmembrane</keyword>
<feature type="domain" description="ABC transmembrane type-1" evidence="11">
    <location>
        <begin position="35"/>
        <end position="313"/>
    </location>
</feature>
<dbReference type="GO" id="GO:0016887">
    <property type="term" value="F:ATP hydrolysis activity"/>
    <property type="evidence" value="ECO:0007669"/>
    <property type="project" value="InterPro"/>
</dbReference>
<protein>
    <submittedName>
        <fullName evidence="12">ABC transporter ATP-binding protein</fullName>
    </submittedName>
</protein>
<dbReference type="Pfam" id="PF00664">
    <property type="entry name" value="ABC_membrane"/>
    <property type="match status" value="1"/>
</dbReference>
<dbReference type="PROSITE" id="PS00211">
    <property type="entry name" value="ABC_TRANSPORTER_1"/>
    <property type="match status" value="1"/>
</dbReference>
<comment type="caution">
    <text evidence="12">The sequence shown here is derived from an EMBL/GenBank/DDBJ whole genome shotgun (WGS) entry which is preliminary data.</text>
</comment>
<dbReference type="AlphaFoldDB" id="A0A6B1DCB0"/>
<accession>A0A6B1DCB0</accession>
<proteinExistence type="predicted"/>
<dbReference type="InterPro" id="IPR011527">
    <property type="entry name" value="ABC1_TM_dom"/>
</dbReference>
<sequence length="627" mass="69046">MKIEHPQQPKAQADVYRRLIGFLRPYWKQAAFAYVSVLFASLLNLYIPQILKDAIDLGIEGQRAGALFNAAGWILGIAVVRGVAAYGQRYYGEWLTHRVAYDLRNQFYNATQRLPFAFHDRSQTGDMMSRATSDITETERFVGQGLMDLTSSLLLLGGVIVAMVLVSFSLALYALIPLSLLLVLTLRFGMVIRPRFKRVQEQMGQLSSTMQESMTGIQVVKAFARETDELRKFNAANEDWFAKRFGIIKIWANNWPTFTFILLSSNVLLLFAGGPLAIEGAITVGSLFAMLAYVMMLNGPVQRLGFLVNMAATSGASATRVFEIIDTPAEVEEQENPTVLKEAQGAVAFEGVSFGYEGGPRALDDINFEVESGQTVALIGPTGSGKSTITNLIPRFYDPASGSIRIDGHDLRSLTLESLRQHIGIVLQDPFLFGVTIAENIAYGVPEATPDAIVAAAKAARAHDFIMDFPAGYETVVGERGVTLSGGQKQRVAIARALLYEPRILILDDSTSSVDTETEHLIQQALNVLMEGRTTFIIAQRLLTLKNADQIFVLDGGRIVERGRHDELLTGGGLYRNIYDLQLRDQEEFAELEARLRDQAESEATDSDRSSQARSLVLAGAVEEGRN</sequence>
<dbReference type="Pfam" id="PF00005">
    <property type="entry name" value="ABC_tran"/>
    <property type="match status" value="1"/>
</dbReference>
<feature type="transmembrane region" description="Helical" evidence="9">
    <location>
        <begin position="26"/>
        <end position="47"/>
    </location>
</feature>
<evidence type="ECO:0000256" key="7">
    <source>
        <dbReference type="ARBA" id="ARBA00023136"/>
    </source>
</evidence>
<dbReference type="SMART" id="SM00382">
    <property type="entry name" value="AAA"/>
    <property type="match status" value="1"/>
</dbReference>
<keyword evidence="4" id="KW-0547">Nucleotide-binding</keyword>
<feature type="transmembrane region" description="Helical" evidence="9">
    <location>
        <begin position="277"/>
        <end position="297"/>
    </location>
</feature>
<feature type="transmembrane region" description="Helical" evidence="9">
    <location>
        <begin position="67"/>
        <end position="87"/>
    </location>
</feature>
<keyword evidence="6 9" id="KW-1133">Transmembrane helix</keyword>
<gene>
    <name evidence="12" type="ORF">F4X14_20845</name>
</gene>
<dbReference type="GO" id="GO:0015421">
    <property type="term" value="F:ABC-type oligopeptide transporter activity"/>
    <property type="evidence" value="ECO:0007669"/>
    <property type="project" value="TreeGrafter"/>
</dbReference>
<dbReference type="InterPro" id="IPR017871">
    <property type="entry name" value="ABC_transporter-like_CS"/>
</dbReference>